<proteinExistence type="predicted"/>
<gene>
    <name evidence="1" type="ORF">BKK47_07395</name>
</gene>
<comment type="caution">
    <text evidence="1">The sequence shown here is derived from an EMBL/GenBank/DDBJ whole genome shotgun (WGS) entry which is preliminary data.</text>
</comment>
<sequence length="77" mass="8874">MKVTLHNSCYAFLAQHHSPEAFIEDIQTQALEAWEKRGKDENSTRIIVNIPSEHGQLYHFFTVSLYGNRKDLLSVKA</sequence>
<evidence type="ECO:0000313" key="2">
    <source>
        <dbReference type="Proteomes" id="UP000189426"/>
    </source>
</evidence>
<protein>
    <recommendedName>
        <fullName evidence="3">Hemophilus-specific protein</fullName>
    </recommendedName>
</protein>
<accession>A0A1V3IES7</accession>
<dbReference type="AlphaFoldDB" id="A0A1V3IES7"/>
<evidence type="ECO:0000313" key="1">
    <source>
        <dbReference type="EMBL" id="OOF39186.1"/>
    </source>
</evidence>
<dbReference type="Proteomes" id="UP000189426">
    <property type="component" value="Unassembled WGS sequence"/>
</dbReference>
<reference evidence="1 2" key="1">
    <citation type="submission" date="2016-10" db="EMBL/GenBank/DDBJ databases">
        <title>Rodentibacter gen. nov. and new species.</title>
        <authorList>
            <person name="Christensen H."/>
        </authorList>
    </citation>
    <scope>NUCLEOTIDE SEQUENCE [LARGE SCALE GENOMIC DNA]</scope>
    <source>
        <strain evidence="1 2">Ppn418</strain>
    </source>
</reference>
<dbReference type="EMBL" id="MLHG01000044">
    <property type="protein sequence ID" value="OOF39186.1"/>
    <property type="molecule type" value="Genomic_DNA"/>
</dbReference>
<evidence type="ECO:0008006" key="3">
    <source>
        <dbReference type="Google" id="ProtNLM"/>
    </source>
</evidence>
<dbReference type="STRING" id="1908257.BKK47_07395"/>
<name>A0A1V3IES7_9PAST</name>
<organism evidence="1 2">
    <name type="scientific">Rodentibacter mrazii</name>
    <dbReference type="NCBI Taxonomy" id="1908257"/>
    <lineage>
        <taxon>Bacteria</taxon>
        <taxon>Pseudomonadati</taxon>
        <taxon>Pseudomonadota</taxon>
        <taxon>Gammaproteobacteria</taxon>
        <taxon>Pasteurellales</taxon>
        <taxon>Pasteurellaceae</taxon>
        <taxon>Rodentibacter</taxon>
    </lineage>
</organism>
<dbReference type="RefSeq" id="WP_077494245.1">
    <property type="nucleotide sequence ID" value="NZ_MLHG01000044.1"/>
</dbReference>
<keyword evidence="2" id="KW-1185">Reference proteome</keyword>